<name>A0A6M8UF16_9GAMM</name>
<evidence type="ECO:0000256" key="4">
    <source>
        <dbReference type="ARBA" id="ARBA00022519"/>
    </source>
</evidence>
<dbReference type="InterPro" id="IPR010627">
    <property type="entry name" value="Prepilin_pept_A24_N"/>
</dbReference>
<feature type="transmembrane region" description="Helical" evidence="10">
    <location>
        <begin position="190"/>
        <end position="220"/>
    </location>
</feature>
<keyword evidence="6 10" id="KW-1133">Transmembrane helix</keyword>
<evidence type="ECO:0000256" key="8">
    <source>
        <dbReference type="RuleBase" id="RU003793"/>
    </source>
</evidence>
<reference evidence="13 14" key="1">
    <citation type="submission" date="2020-06" db="EMBL/GenBank/DDBJ databases">
        <title>Genome sequence of Paramixta manurensis strain PD-1.</title>
        <authorList>
            <person name="Lee C.W."/>
            <person name="Kim J."/>
        </authorList>
    </citation>
    <scope>NUCLEOTIDE SEQUENCE [LARGE SCALE GENOMIC DNA]</scope>
    <source>
        <strain evidence="13 14">PD-1</strain>
    </source>
</reference>
<feature type="domain" description="Prepilin peptidase A24 N-terminal" evidence="12">
    <location>
        <begin position="11"/>
        <end position="97"/>
    </location>
</feature>
<dbReference type="InterPro" id="IPR000045">
    <property type="entry name" value="Prepilin_IV_endopep_pep"/>
</dbReference>
<feature type="transmembrane region" description="Helical" evidence="10">
    <location>
        <begin position="132"/>
        <end position="151"/>
    </location>
</feature>
<comment type="catalytic activity">
    <reaction evidence="9">
        <text>Typically cleaves a -Gly-|-Phe- bond to release an N-terminal, basic peptide of 5-8 residues from type IV prepilin, and then N-methylates the new N-terminal amino group, the methyl donor being S-adenosyl-L-methionine.</text>
        <dbReference type="EC" id="3.4.23.43"/>
    </reaction>
</comment>
<dbReference type="PRINTS" id="PR00864">
    <property type="entry name" value="PREPILNPTASE"/>
</dbReference>
<keyword evidence="14" id="KW-1185">Reference proteome</keyword>
<keyword evidence="9" id="KW-0378">Hydrolase</keyword>
<evidence type="ECO:0000256" key="9">
    <source>
        <dbReference type="RuleBase" id="RU003794"/>
    </source>
</evidence>
<dbReference type="GO" id="GO:0005886">
    <property type="term" value="C:plasma membrane"/>
    <property type="evidence" value="ECO:0007669"/>
    <property type="project" value="UniProtKB-SubCell"/>
</dbReference>
<dbReference type="InterPro" id="IPR050882">
    <property type="entry name" value="Prepilin_peptidase/N-MTase"/>
</dbReference>
<evidence type="ECO:0000256" key="1">
    <source>
        <dbReference type="ARBA" id="ARBA00004429"/>
    </source>
</evidence>
<accession>A0A6M8UF16</accession>
<keyword evidence="9" id="KW-0808">Transferase</keyword>
<dbReference type="GO" id="GO:0032259">
    <property type="term" value="P:methylation"/>
    <property type="evidence" value="ECO:0007669"/>
    <property type="project" value="UniProtKB-KW"/>
</dbReference>
<dbReference type="Pfam" id="PF01478">
    <property type="entry name" value="Peptidase_A24"/>
    <property type="match status" value="1"/>
</dbReference>
<evidence type="ECO:0000256" key="6">
    <source>
        <dbReference type="ARBA" id="ARBA00022989"/>
    </source>
</evidence>
<dbReference type="Pfam" id="PF06750">
    <property type="entry name" value="A24_N_bact"/>
    <property type="match status" value="1"/>
</dbReference>
<keyword evidence="7 10" id="KW-0472">Membrane</keyword>
<evidence type="ECO:0000313" key="14">
    <source>
        <dbReference type="Proteomes" id="UP000505325"/>
    </source>
</evidence>
<protein>
    <recommendedName>
        <fullName evidence="9">Prepilin leader peptidase/N-methyltransferase</fullName>
        <ecNumber evidence="9">2.1.1.-</ecNumber>
        <ecNumber evidence="9">3.4.23.43</ecNumber>
    </recommendedName>
</protein>
<dbReference type="PANTHER" id="PTHR30487">
    <property type="entry name" value="TYPE 4 PREPILIN-LIKE PROTEINS LEADER PEPTIDE-PROCESSING ENZYME"/>
    <property type="match status" value="1"/>
</dbReference>
<dbReference type="GO" id="GO:0008168">
    <property type="term" value="F:methyltransferase activity"/>
    <property type="evidence" value="ECO:0007669"/>
    <property type="project" value="UniProtKB-KW"/>
</dbReference>
<dbReference type="InterPro" id="IPR014032">
    <property type="entry name" value="Peptidase_A24A_bac"/>
</dbReference>
<evidence type="ECO:0000256" key="3">
    <source>
        <dbReference type="ARBA" id="ARBA00022475"/>
    </source>
</evidence>
<comment type="subcellular location">
    <subcellularLocation>
        <location evidence="1">Cell inner membrane</location>
        <topology evidence="1">Multi-pass membrane protein</topology>
    </subcellularLocation>
    <subcellularLocation>
        <location evidence="9">Cell membrane</location>
        <topology evidence="9">Multi-pass membrane protein</topology>
    </subcellularLocation>
</comment>
<dbReference type="Proteomes" id="UP000505325">
    <property type="component" value="Chromosome"/>
</dbReference>
<dbReference type="KEGG" id="pmak:PMPD1_0382"/>
<keyword evidence="4" id="KW-0997">Cell inner membrane</keyword>
<evidence type="ECO:0000256" key="2">
    <source>
        <dbReference type="ARBA" id="ARBA00005801"/>
    </source>
</evidence>
<feature type="transmembrane region" description="Helical" evidence="10">
    <location>
        <begin position="232"/>
        <end position="250"/>
    </location>
</feature>
<evidence type="ECO:0000259" key="11">
    <source>
        <dbReference type="Pfam" id="PF01478"/>
    </source>
</evidence>
<evidence type="ECO:0000256" key="7">
    <source>
        <dbReference type="ARBA" id="ARBA00023136"/>
    </source>
</evidence>
<keyword evidence="9" id="KW-0489">Methyltransferase</keyword>
<dbReference type="RefSeq" id="WP_173632471.1">
    <property type="nucleotide sequence ID" value="NZ_CP054212.1"/>
</dbReference>
<evidence type="ECO:0000259" key="12">
    <source>
        <dbReference type="Pfam" id="PF06750"/>
    </source>
</evidence>
<comment type="similarity">
    <text evidence="2 8">Belongs to the peptidase A24 family.</text>
</comment>
<feature type="transmembrane region" description="Helical" evidence="10">
    <location>
        <begin position="81"/>
        <end position="98"/>
    </location>
</feature>
<feature type="transmembrane region" description="Helical" evidence="10">
    <location>
        <begin position="6"/>
        <end position="23"/>
    </location>
</feature>
<keyword evidence="9" id="KW-0511">Multifunctional enzyme</keyword>
<proteinExistence type="inferred from homology"/>
<evidence type="ECO:0000313" key="13">
    <source>
        <dbReference type="EMBL" id="QKJ85362.1"/>
    </source>
</evidence>
<organism evidence="13 14">
    <name type="scientific">Paramixta manurensis</name>
    <dbReference type="NCBI Taxonomy" id="2740817"/>
    <lineage>
        <taxon>Bacteria</taxon>
        <taxon>Pseudomonadati</taxon>
        <taxon>Pseudomonadota</taxon>
        <taxon>Gammaproteobacteria</taxon>
        <taxon>Enterobacterales</taxon>
        <taxon>Erwiniaceae</taxon>
        <taxon>Paramixta</taxon>
    </lineage>
</organism>
<dbReference type="EMBL" id="CP054212">
    <property type="protein sequence ID" value="QKJ85362.1"/>
    <property type="molecule type" value="Genomic_DNA"/>
</dbReference>
<dbReference type="AlphaFoldDB" id="A0A6M8UF16"/>
<dbReference type="GO" id="GO:0006465">
    <property type="term" value="P:signal peptide processing"/>
    <property type="evidence" value="ECO:0007669"/>
    <property type="project" value="TreeGrafter"/>
</dbReference>
<feature type="transmembrane region" description="Helical" evidence="10">
    <location>
        <begin position="157"/>
        <end position="178"/>
    </location>
</feature>
<feature type="domain" description="Prepilin type IV endopeptidase peptidase" evidence="11">
    <location>
        <begin position="111"/>
        <end position="218"/>
    </location>
</feature>
<feature type="transmembrane region" description="Helical" evidence="10">
    <location>
        <begin position="104"/>
        <end position="120"/>
    </location>
</feature>
<keyword evidence="3" id="KW-1003">Cell membrane</keyword>
<comment type="function">
    <text evidence="9">Plays an essential role in type IV pili and type II pseudopili formation by proteolytically removing the leader sequence from substrate proteins and subsequently monomethylating the alpha-amino group of the newly exposed N-terminal phenylalanine.</text>
</comment>
<dbReference type="EC" id="2.1.1.-" evidence="9"/>
<keyword evidence="5 9" id="KW-0812">Transmembrane</keyword>
<gene>
    <name evidence="13" type="ORF">PMPD1_0382</name>
</gene>
<dbReference type="Gene3D" id="1.20.120.1220">
    <property type="match status" value="1"/>
</dbReference>
<keyword evidence="9" id="KW-0645">Protease</keyword>
<evidence type="ECO:0000256" key="10">
    <source>
        <dbReference type="SAM" id="Phobius"/>
    </source>
</evidence>
<dbReference type="EC" id="3.4.23.43" evidence="9"/>
<sequence length="262" mass="29218">MDRFTLLAALSGTMAGSFTGLVIDRFQPQQTAQQWFSVLVKPRSYCFHCHRILAWRDLLPLISWCSSGGKCRICRAPIPRFLPACELFTALLFVLLAALEPRPAPLLALTLFSLLLVLLSEIDRRHCLLPDVLTLSLLWAGLLFHTFFPTFPLHDAILGAVAGYLYFWLPGWLFLLYRGEEGIGGGDMKLFAALGAWCGWQTLPVMALLAALIGILCWLYRSQRGVGQQKTIPQPFGPSLAIAGWLVFIAQHKGYNVMTILL</sequence>
<evidence type="ECO:0000256" key="5">
    <source>
        <dbReference type="ARBA" id="ARBA00022692"/>
    </source>
</evidence>
<dbReference type="PANTHER" id="PTHR30487:SF0">
    <property type="entry name" value="PREPILIN LEADER PEPTIDASE_N-METHYLTRANSFERASE-RELATED"/>
    <property type="match status" value="1"/>
</dbReference>
<dbReference type="GO" id="GO:0004190">
    <property type="term" value="F:aspartic-type endopeptidase activity"/>
    <property type="evidence" value="ECO:0007669"/>
    <property type="project" value="UniProtKB-EC"/>
</dbReference>